<keyword evidence="4" id="KW-1185">Reference proteome</keyword>
<reference evidence="4" key="1">
    <citation type="submission" date="2010-07" db="EMBL/GenBank/DDBJ databases">
        <title>The genome sequence of Gaeumannomyces graminis var. tritici strain R3-111a-1.</title>
        <authorList>
            <consortium name="The Broad Institute Genome Sequencing Platform"/>
            <person name="Ma L.-J."/>
            <person name="Dead R."/>
            <person name="Young S."/>
            <person name="Zeng Q."/>
            <person name="Koehrsen M."/>
            <person name="Alvarado L."/>
            <person name="Berlin A."/>
            <person name="Chapman S.B."/>
            <person name="Chen Z."/>
            <person name="Freedman E."/>
            <person name="Gellesch M."/>
            <person name="Goldberg J."/>
            <person name="Griggs A."/>
            <person name="Gujja S."/>
            <person name="Heilman E.R."/>
            <person name="Heiman D."/>
            <person name="Hepburn T."/>
            <person name="Howarth C."/>
            <person name="Jen D."/>
            <person name="Larson L."/>
            <person name="Mehta T."/>
            <person name="Neiman D."/>
            <person name="Pearson M."/>
            <person name="Roberts A."/>
            <person name="Saif S."/>
            <person name="Shea T."/>
            <person name="Shenoy N."/>
            <person name="Sisk P."/>
            <person name="Stolte C."/>
            <person name="Sykes S."/>
            <person name="Walk T."/>
            <person name="White J."/>
            <person name="Yandava C."/>
            <person name="Haas B."/>
            <person name="Nusbaum C."/>
            <person name="Birren B."/>
        </authorList>
    </citation>
    <scope>NUCLEOTIDE SEQUENCE [LARGE SCALE GENOMIC DNA]</scope>
    <source>
        <strain evidence="4">R3-111a-1</strain>
    </source>
</reference>
<reference evidence="3" key="4">
    <citation type="journal article" date="2015" name="G3 (Bethesda)">
        <title>Genome sequences of three phytopathogenic species of the Magnaporthaceae family of fungi.</title>
        <authorList>
            <person name="Okagaki L.H."/>
            <person name="Nunes C.C."/>
            <person name="Sailsbery J."/>
            <person name="Clay B."/>
            <person name="Brown D."/>
            <person name="John T."/>
            <person name="Oh Y."/>
            <person name="Young N."/>
            <person name="Fitzgerald M."/>
            <person name="Haas B.J."/>
            <person name="Zeng Q."/>
            <person name="Young S."/>
            <person name="Adiconis X."/>
            <person name="Fan L."/>
            <person name="Levin J.Z."/>
            <person name="Mitchell T.K."/>
            <person name="Okubara P.A."/>
            <person name="Farman M.L."/>
            <person name="Kohn L.M."/>
            <person name="Birren B."/>
            <person name="Ma L.-J."/>
            <person name="Dean R.A."/>
        </authorList>
    </citation>
    <scope>NUCLEOTIDE SEQUENCE</scope>
    <source>
        <strain evidence="3">R3-111a-1</strain>
    </source>
</reference>
<proteinExistence type="predicted"/>
<dbReference type="OrthoDB" id="5326346at2759"/>
<evidence type="ECO:0000313" key="2">
    <source>
        <dbReference type="EMBL" id="EJT72540.1"/>
    </source>
</evidence>
<dbReference type="STRING" id="644352.J3P7A9"/>
<dbReference type="AlphaFoldDB" id="J3P7A9"/>
<reference evidence="2" key="2">
    <citation type="submission" date="2010-07" db="EMBL/GenBank/DDBJ databases">
        <authorList>
            <consortium name="The Broad Institute Genome Sequencing Platform"/>
            <consortium name="Broad Institute Genome Sequencing Center for Infectious Disease"/>
            <person name="Ma L.-J."/>
            <person name="Dead R."/>
            <person name="Young S."/>
            <person name="Zeng Q."/>
            <person name="Koehrsen M."/>
            <person name="Alvarado L."/>
            <person name="Berlin A."/>
            <person name="Chapman S.B."/>
            <person name="Chen Z."/>
            <person name="Freedman E."/>
            <person name="Gellesch M."/>
            <person name="Goldberg J."/>
            <person name="Griggs A."/>
            <person name="Gujja S."/>
            <person name="Heilman E.R."/>
            <person name="Heiman D."/>
            <person name="Hepburn T."/>
            <person name="Howarth C."/>
            <person name="Jen D."/>
            <person name="Larson L."/>
            <person name="Mehta T."/>
            <person name="Neiman D."/>
            <person name="Pearson M."/>
            <person name="Roberts A."/>
            <person name="Saif S."/>
            <person name="Shea T."/>
            <person name="Shenoy N."/>
            <person name="Sisk P."/>
            <person name="Stolte C."/>
            <person name="Sykes S."/>
            <person name="Walk T."/>
            <person name="White J."/>
            <person name="Yandava C."/>
            <person name="Haas B."/>
            <person name="Nusbaum C."/>
            <person name="Birren B."/>
        </authorList>
    </citation>
    <scope>NUCLEOTIDE SEQUENCE</scope>
    <source>
        <strain evidence="2">R3-111a-1</strain>
    </source>
</reference>
<dbReference type="GeneID" id="20349863"/>
<organism evidence="2">
    <name type="scientific">Gaeumannomyces tritici (strain R3-111a-1)</name>
    <name type="common">Wheat and barley take-all root rot fungus</name>
    <name type="synonym">Gaeumannomyces graminis var. tritici</name>
    <dbReference type="NCBI Taxonomy" id="644352"/>
    <lineage>
        <taxon>Eukaryota</taxon>
        <taxon>Fungi</taxon>
        <taxon>Dikarya</taxon>
        <taxon>Ascomycota</taxon>
        <taxon>Pezizomycotina</taxon>
        <taxon>Sordariomycetes</taxon>
        <taxon>Sordariomycetidae</taxon>
        <taxon>Magnaporthales</taxon>
        <taxon>Magnaporthaceae</taxon>
        <taxon>Gaeumannomyces</taxon>
    </lineage>
</organism>
<dbReference type="VEuPathDB" id="FungiDB:GGTG_09405"/>
<dbReference type="EMBL" id="GL385399">
    <property type="protein sequence ID" value="EJT72540.1"/>
    <property type="molecule type" value="Genomic_DNA"/>
</dbReference>
<reference evidence="3" key="5">
    <citation type="submission" date="2018-04" db="UniProtKB">
        <authorList>
            <consortium name="EnsemblFungi"/>
        </authorList>
    </citation>
    <scope>IDENTIFICATION</scope>
    <source>
        <strain evidence="3">R3-111a-1</strain>
    </source>
</reference>
<dbReference type="EnsemblFungi" id="EJT72540">
    <property type="protein sequence ID" value="EJT72540"/>
    <property type="gene ID" value="GGTG_09405"/>
</dbReference>
<protein>
    <recommendedName>
        <fullName evidence="5">BTB domain-containing protein</fullName>
    </recommendedName>
</protein>
<feature type="region of interest" description="Disordered" evidence="1">
    <location>
        <begin position="405"/>
        <end position="440"/>
    </location>
</feature>
<reference evidence="2" key="3">
    <citation type="submission" date="2010-09" db="EMBL/GenBank/DDBJ databases">
        <title>Annotation of Gaeumannomyces graminis var. tritici R3-111a-1.</title>
        <authorList>
            <consortium name="The Broad Institute Genome Sequencing Platform"/>
            <person name="Ma L.-J."/>
            <person name="Dead R."/>
            <person name="Young S.K."/>
            <person name="Zeng Q."/>
            <person name="Gargeya S."/>
            <person name="Fitzgerald M."/>
            <person name="Haas B."/>
            <person name="Abouelleil A."/>
            <person name="Alvarado L."/>
            <person name="Arachchi H.M."/>
            <person name="Berlin A."/>
            <person name="Brown A."/>
            <person name="Chapman S.B."/>
            <person name="Chen Z."/>
            <person name="Dunbar C."/>
            <person name="Freedman E."/>
            <person name="Gearin G."/>
            <person name="Gellesch M."/>
            <person name="Goldberg J."/>
            <person name="Griggs A."/>
            <person name="Gujja S."/>
            <person name="Heiman D."/>
            <person name="Howarth C."/>
            <person name="Larson L."/>
            <person name="Lui A."/>
            <person name="MacDonald P.J.P."/>
            <person name="Mehta T."/>
            <person name="Montmayeur A."/>
            <person name="Murphy C."/>
            <person name="Neiman D."/>
            <person name="Pearson M."/>
            <person name="Priest M."/>
            <person name="Roberts A."/>
            <person name="Saif S."/>
            <person name="Shea T."/>
            <person name="Shenoy N."/>
            <person name="Sisk P."/>
            <person name="Stolte C."/>
            <person name="Sykes S."/>
            <person name="Yandava C."/>
            <person name="Wortman J."/>
            <person name="Nusbaum C."/>
            <person name="Birren B."/>
        </authorList>
    </citation>
    <scope>NUCLEOTIDE SEQUENCE</scope>
    <source>
        <strain evidence="2">R3-111a-1</strain>
    </source>
</reference>
<evidence type="ECO:0000256" key="1">
    <source>
        <dbReference type="SAM" id="MobiDB-lite"/>
    </source>
</evidence>
<gene>
    <name evidence="3" type="primary">20349863</name>
    <name evidence="2" type="ORF">GGTG_09405</name>
</gene>
<dbReference type="Proteomes" id="UP000006039">
    <property type="component" value="Unassembled WGS sequence"/>
</dbReference>
<evidence type="ECO:0000313" key="4">
    <source>
        <dbReference type="Proteomes" id="UP000006039"/>
    </source>
</evidence>
<accession>J3P7A9</accession>
<dbReference type="eggNOG" id="ENOG502S8FX">
    <property type="taxonomic scope" value="Eukaryota"/>
</dbReference>
<evidence type="ECO:0000313" key="3">
    <source>
        <dbReference type="EnsemblFungi" id="EJT72540"/>
    </source>
</evidence>
<dbReference type="RefSeq" id="XP_009225514.1">
    <property type="nucleotide sequence ID" value="XM_009227250.1"/>
</dbReference>
<dbReference type="HOGENOM" id="CLU_031555_3_0_1"/>
<sequence length="473" mass="50747">MFDRDMSILTAPSIIPCQRRIPLPNPGQAQSQSQSSMFRLYEVDPDADTLLIVPAPSAPFAEWDGSTHRKSSELANGTVPNGHRDAFQNQPNGASAHGHGQKGVNGVNGLANGLFELSLNGTLSPPLPEMRIKVSSKHLSLASRHFSTRVRHGGGGGDHAPVQPDGRVHVRLDDGAVDPSAAVVVMNIIHGRGRKVPRFLDLDALAKVAVFVDRYRCHDAVEAYADRWVGNLQQQRLDEGGSGLPGVYCRDLVLWIYVSYVFHQPDLFKRATAVAISKSSGPISSLGLPIREKIIRSINNQRQELIIQAVTIIRDALGSDNSVKSPSPTPVCTIGCDSFLRTAFAQSLARSCGITAESSPKALAAGVDFDAIAAAAREVEETHERWHANVGPLFAAALSFSSKPRKRKAPNASSQAGGGGGGVPAPVHDDPRQPQTHQPDSCVTRMQLTPALRDMEAQIGGLELESSLGYLLY</sequence>
<evidence type="ECO:0008006" key="5">
    <source>
        <dbReference type="Google" id="ProtNLM"/>
    </source>
</evidence>
<name>J3P7A9_GAET3</name>